<protein>
    <recommendedName>
        <fullName evidence="1">ADP-ribosyl cyclase/cyclic ADP-ribose hydrolase</fullName>
        <ecNumber evidence="1">3.2.2.6</ecNumber>
    </recommendedName>
</protein>
<dbReference type="Pfam" id="PF23282">
    <property type="entry name" value="WHD_ROQ1"/>
    <property type="match status" value="1"/>
</dbReference>
<dbReference type="Pfam" id="PF20160">
    <property type="entry name" value="C-JID"/>
    <property type="match status" value="1"/>
</dbReference>
<dbReference type="SUPFAM" id="SSF52200">
    <property type="entry name" value="Toll/Interleukin receptor TIR domain"/>
    <property type="match status" value="1"/>
</dbReference>
<dbReference type="InterPro" id="IPR058192">
    <property type="entry name" value="WHD_ROQ1-like"/>
</dbReference>
<evidence type="ECO:0000256" key="6">
    <source>
        <dbReference type="ARBA" id="ARBA00023027"/>
    </source>
</evidence>
<dbReference type="InterPro" id="IPR027417">
    <property type="entry name" value="P-loop_NTPase"/>
</dbReference>
<evidence type="ECO:0000256" key="5">
    <source>
        <dbReference type="ARBA" id="ARBA00022821"/>
    </source>
</evidence>
<reference evidence="9 10" key="1">
    <citation type="journal article" date="2018" name="PLoS Genet.">
        <title>Population sequencing reveals clonal diversity and ancestral inbreeding in the grapevine cultivar Chardonnay.</title>
        <authorList>
            <person name="Roach M.J."/>
            <person name="Johnson D.L."/>
            <person name="Bohlmann J."/>
            <person name="van Vuuren H.J."/>
            <person name="Jones S.J."/>
            <person name="Pretorius I.S."/>
            <person name="Schmidt S.A."/>
            <person name="Borneman A.R."/>
        </authorList>
    </citation>
    <scope>NUCLEOTIDE SEQUENCE [LARGE SCALE GENOMIC DNA]</scope>
    <source>
        <strain evidence="10">cv. Chardonnay</strain>
        <tissue evidence="9">Leaf</tissue>
    </source>
</reference>
<dbReference type="PANTHER" id="PTHR11017">
    <property type="entry name" value="LEUCINE-RICH REPEAT-CONTAINING PROTEIN"/>
    <property type="match status" value="1"/>
</dbReference>
<dbReference type="GO" id="GO:0006952">
    <property type="term" value="P:defense response"/>
    <property type="evidence" value="ECO:0007669"/>
    <property type="project" value="UniProtKB-KW"/>
</dbReference>
<gene>
    <name evidence="9" type="primary">DSC1_9</name>
    <name evidence="9" type="ORF">CK203_090364</name>
</gene>
<dbReference type="GO" id="GO:0061809">
    <property type="term" value="F:NAD+ nucleosidase activity, cyclic ADP-ribose generating"/>
    <property type="evidence" value="ECO:0007669"/>
    <property type="project" value="UniProtKB-EC"/>
</dbReference>
<evidence type="ECO:0000259" key="8">
    <source>
        <dbReference type="PROSITE" id="PS50104"/>
    </source>
</evidence>
<dbReference type="InterPro" id="IPR000157">
    <property type="entry name" value="TIR_dom"/>
</dbReference>
<dbReference type="SMART" id="SM00255">
    <property type="entry name" value="TIR"/>
    <property type="match status" value="1"/>
</dbReference>
<accession>A0A438C853</accession>
<evidence type="ECO:0000256" key="1">
    <source>
        <dbReference type="ARBA" id="ARBA00011982"/>
    </source>
</evidence>
<comment type="caution">
    <text evidence="9">The sequence shown here is derived from an EMBL/GenBank/DDBJ whole genome shotgun (WGS) entry which is preliminary data.</text>
</comment>
<dbReference type="PROSITE" id="PS50104">
    <property type="entry name" value="TIR"/>
    <property type="match status" value="1"/>
</dbReference>
<keyword evidence="4" id="KW-0378">Hydrolase</keyword>
<dbReference type="Pfam" id="PF01582">
    <property type="entry name" value="TIR"/>
    <property type="match status" value="2"/>
</dbReference>
<dbReference type="InterPro" id="IPR042197">
    <property type="entry name" value="Apaf_helical"/>
</dbReference>
<evidence type="ECO:0000313" key="9">
    <source>
        <dbReference type="EMBL" id="RVW19339.1"/>
    </source>
</evidence>
<dbReference type="SUPFAM" id="SSF52058">
    <property type="entry name" value="L domain-like"/>
    <property type="match status" value="1"/>
</dbReference>
<evidence type="ECO:0000256" key="2">
    <source>
        <dbReference type="ARBA" id="ARBA00022614"/>
    </source>
</evidence>
<dbReference type="Pfam" id="PF00931">
    <property type="entry name" value="NB-ARC"/>
    <property type="match status" value="1"/>
</dbReference>
<evidence type="ECO:0000256" key="3">
    <source>
        <dbReference type="ARBA" id="ARBA00022737"/>
    </source>
</evidence>
<dbReference type="InterPro" id="IPR035897">
    <property type="entry name" value="Toll_tir_struct_dom_sf"/>
</dbReference>
<dbReference type="EMBL" id="QGNW01002497">
    <property type="protein sequence ID" value="RVW19339.1"/>
    <property type="molecule type" value="Genomic_DNA"/>
</dbReference>
<dbReference type="SUPFAM" id="SSF46785">
    <property type="entry name" value="Winged helix' DNA-binding domain"/>
    <property type="match status" value="1"/>
</dbReference>
<dbReference type="InterPro" id="IPR036390">
    <property type="entry name" value="WH_DNA-bd_sf"/>
</dbReference>
<evidence type="ECO:0000313" key="10">
    <source>
        <dbReference type="Proteomes" id="UP000288805"/>
    </source>
</evidence>
<evidence type="ECO:0000256" key="4">
    <source>
        <dbReference type="ARBA" id="ARBA00022801"/>
    </source>
</evidence>
<keyword evidence="5" id="KW-0611">Plant defense</keyword>
<keyword evidence="2" id="KW-0433">Leucine-rich repeat</keyword>
<dbReference type="Gene3D" id="3.40.50.300">
    <property type="entry name" value="P-loop containing nucleotide triphosphate hydrolases"/>
    <property type="match status" value="1"/>
</dbReference>
<dbReference type="Gene3D" id="3.40.50.10140">
    <property type="entry name" value="Toll/interleukin-1 receptor homology (TIR) domain"/>
    <property type="match status" value="2"/>
</dbReference>
<name>A0A438C853_VITVI</name>
<dbReference type="GO" id="GO:0007165">
    <property type="term" value="P:signal transduction"/>
    <property type="evidence" value="ECO:0007669"/>
    <property type="project" value="InterPro"/>
</dbReference>
<dbReference type="GO" id="GO:0043531">
    <property type="term" value="F:ADP binding"/>
    <property type="evidence" value="ECO:0007669"/>
    <property type="project" value="InterPro"/>
</dbReference>
<evidence type="ECO:0000256" key="7">
    <source>
        <dbReference type="ARBA" id="ARBA00047304"/>
    </source>
</evidence>
<feature type="domain" description="TIR" evidence="8">
    <location>
        <begin position="13"/>
        <end position="149"/>
    </location>
</feature>
<proteinExistence type="predicted"/>
<comment type="catalytic activity">
    <reaction evidence="7">
        <text>NAD(+) + H2O = ADP-D-ribose + nicotinamide + H(+)</text>
        <dbReference type="Rhea" id="RHEA:16301"/>
        <dbReference type="ChEBI" id="CHEBI:15377"/>
        <dbReference type="ChEBI" id="CHEBI:15378"/>
        <dbReference type="ChEBI" id="CHEBI:17154"/>
        <dbReference type="ChEBI" id="CHEBI:57540"/>
        <dbReference type="ChEBI" id="CHEBI:57967"/>
        <dbReference type="EC" id="3.2.2.6"/>
    </reaction>
    <physiologicalReaction direction="left-to-right" evidence="7">
        <dbReference type="Rhea" id="RHEA:16302"/>
    </physiologicalReaction>
</comment>
<dbReference type="Gene3D" id="1.10.8.430">
    <property type="entry name" value="Helical domain of apoptotic protease-activating factors"/>
    <property type="match status" value="1"/>
</dbReference>
<dbReference type="EC" id="3.2.2.6" evidence="1"/>
<dbReference type="InterPro" id="IPR045344">
    <property type="entry name" value="C-JID"/>
</dbReference>
<keyword evidence="6" id="KW-0520">NAD</keyword>
<sequence>MASSSSSSSNSYWKYDVFLSFRGEDTRYTFTDHLYKALRAKGIETFMDYQLRRDITVPKYQRTEGCANFYNVNPSDVGNQRGSFGKALADHEEKLKADHEKKLKYDMERVQGWREALTQVGKISGFTSSRDKPETQFIEEIVMDISKDLNCVSSSDAKNLVGMNCCIRELESLLCLESTKVLMVGIWGMGGIGKTTLARVIYERLFCQFEGYCFLEGLKSTRMDNLKAELLSKVLGDKNIDMGLTSIEARLHSKKVLLVIDDVNHQSMLETLVGGHDWFGPQSRVIITRRDKHLLTVQGVDAVYEVQKLEDDNAIQLFSYYAFKNKPPTRDVMKLLDQITSYAQGLPLALKVLGCSLCDRNADYWTDKLNQLKKISNGEIQEVLQISFDGLEDNEKEIFLDIACFFRGRGQTFVRKILESCGFSMVSGIENLIDKSLITITWDDRLEMHDLLQEVGWQIIRKTSPKEPGKRSRLWEQKDISHILKRETGAQEVEGIFFDLSGLEEMNFTTKAFSQMTNLRLLEIYRSNLRDTGGKTQCKLHISDDFKFHYDELRYLHWDEYPCESLPFDFESENLVHFYMPRSHLTQLWKGQRSLETSNLWMSVHPSLGYLSKLILLNLENCTNLEHLPSIRWLVSLETLILSGCSKLEKLPEVPQHMPYLSKLCLDGTAITDFSGWSELGNFQENSGNLDCLNELNSDDSTIRQLPSSSVVLRNHNASPSSAPRRSHSIRPHCTLTSLTYLNLSGTSIIRLPWNLERLFMLQRLELTNCRRLQALPVLPSSIERMNASNCTSLELISPQSVFKRFGGFLFGNCFKLRNCHSKMEHDVQSVASHVVPGAWRSTYASWHPNVGIPFSTVFPGSEIPDWFRHHSQGHEINIEVPPDWYINSNFLGFALSAVMAPQHDSRAWYMYCDLDTHDLNSNSHRICSFFGSWTYQLQHTPIESDHCTLKVPVMKGIIPVEVPLMSQEGMQPNPPVSHTSSDYHIHQRNATEIVLDDLHERDLVKKSYSEAFMRPNPEEVALKM</sequence>
<dbReference type="Gene3D" id="3.80.10.10">
    <property type="entry name" value="Ribonuclease Inhibitor"/>
    <property type="match status" value="2"/>
</dbReference>
<dbReference type="PRINTS" id="PR00364">
    <property type="entry name" value="DISEASERSIST"/>
</dbReference>
<keyword evidence="3" id="KW-0677">Repeat</keyword>
<dbReference type="InterPro" id="IPR032675">
    <property type="entry name" value="LRR_dom_sf"/>
</dbReference>
<dbReference type="InterPro" id="IPR002182">
    <property type="entry name" value="NB-ARC"/>
</dbReference>
<organism evidence="9 10">
    <name type="scientific">Vitis vinifera</name>
    <name type="common">Grape</name>
    <dbReference type="NCBI Taxonomy" id="29760"/>
    <lineage>
        <taxon>Eukaryota</taxon>
        <taxon>Viridiplantae</taxon>
        <taxon>Streptophyta</taxon>
        <taxon>Embryophyta</taxon>
        <taxon>Tracheophyta</taxon>
        <taxon>Spermatophyta</taxon>
        <taxon>Magnoliopsida</taxon>
        <taxon>eudicotyledons</taxon>
        <taxon>Gunneridae</taxon>
        <taxon>Pentapetalae</taxon>
        <taxon>rosids</taxon>
        <taxon>Vitales</taxon>
        <taxon>Vitaceae</taxon>
        <taxon>Viteae</taxon>
        <taxon>Vitis</taxon>
    </lineage>
</organism>
<dbReference type="SUPFAM" id="SSF52540">
    <property type="entry name" value="P-loop containing nucleoside triphosphate hydrolases"/>
    <property type="match status" value="1"/>
</dbReference>
<dbReference type="InterPro" id="IPR044974">
    <property type="entry name" value="Disease_R_plants"/>
</dbReference>
<dbReference type="PANTHER" id="PTHR11017:SF479">
    <property type="entry name" value="DISEASE RESISTANCE PROTEIN (TIR-NBS-LRR CLASS) FAMILY"/>
    <property type="match status" value="1"/>
</dbReference>
<dbReference type="AlphaFoldDB" id="A0A438C853"/>
<dbReference type="Proteomes" id="UP000288805">
    <property type="component" value="Unassembled WGS sequence"/>
</dbReference>
<dbReference type="FunFam" id="1.10.8.430:FF:000002">
    <property type="entry name" value="Disease resistance protein (TIR-NBS-LRR class)"/>
    <property type="match status" value="1"/>
</dbReference>